<evidence type="ECO:0000313" key="3">
    <source>
        <dbReference type="Proteomes" id="UP000013776"/>
    </source>
</evidence>
<dbReference type="eggNOG" id="KOG4444">
    <property type="taxonomic scope" value="Eukaryota"/>
</dbReference>
<name>R4XCW5_TAPDE</name>
<evidence type="ECO:0000313" key="2">
    <source>
        <dbReference type="EMBL" id="CCG81165.1"/>
    </source>
</evidence>
<dbReference type="Pfam" id="PF04882">
    <property type="entry name" value="Peroxin-3"/>
    <property type="match status" value="1"/>
</dbReference>
<keyword evidence="1" id="KW-0472">Membrane</keyword>
<organism evidence="2 3">
    <name type="scientific">Taphrina deformans (strain PYCC 5710 / ATCC 11124 / CBS 356.35 / IMI 108563 / JCM 9778 / NBRC 8474)</name>
    <name type="common">Peach leaf curl fungus</name>
    <name type="synonym">Lalaria deformans</name>
    <dbReference type="NCBI Taxonomy" id="1097556"/>
    <lineage>
        <taxon>Eukaryota</taxon>
        <taxon>Fungi</taxon>
        <taxon>Dikarya</taxon>
        <taxon>Ascomycota</taxon>
        <taxon>Taphrinomycotina</taxon>
        <taxon>Taphrinomycetes</taxon>
        <taxon>Taphrinales</taxon>
        <taxon>Taphrinaceae</taxon>
        <taxon>Taphrina</taxon>
    </lineage>
</organism>
<dbReference type="PANTHER" id="PTHR28080:SF1">
    <property type="entry name" value="PEROXISOMAL BIOGENESIS FACTOR 3"/>
    <property type="match status" value="1"/>
</dbReference>
<dbReference type="GO" id="GO:0005778">
    <property type="term" value="C:peroxisomal membrane"/>
    <property type="evidence" value="ECO:0007669"/>
    <property type="project" value="InterPro"/>
</dbReference>
<dbReference type="EMBL" id="CAHR02000028">
    <property type="protein sequence ID" value="CCG81165.1"/>
    <property type="molecule type" value="Genomic_DNA"/>
</dbReference>
<dbReference type="InterPro" id="IPR006966">
    <property type="entry name" value="Peroxin-3"/>
</dbReference>
<evidence type="ECO:0000256" key="1">
    <source>
        <dbReference type="SAM" id="Phobius"/>
    </source>
</evidence>
<keyword evidence="1" id="KW-0812">Transmembrane</keyword>
<reference evidence="2 3" key="1">
    <citation type="journal article" date="2013" name="MBio">
        <title>Genome sequencing of the plant pathogen Taphrina deformans, the causal agent of peach leaf curl.</title>
        <authorList>
            <person name="Cisse O.H."/>
            <person name="Almeida J.M.G.C.F."/>
            <person name="Fonseca A."/>
            <person name="Kumar A.A."/>
            <person name="Salojaervi J."/>
            <person name="Overmyer K."/>
            <person name="Hauser P.M."/>
            <person name="Pagni M."/>
        </authorList>
    </citation>
    <scope>NUCLEOTIDE SEQUENCE [LARGE SCALE GENOMIC DNA]</scope>
    <source>
        <strain evidence="3">PYCC 5710 / ATCC 11124 / CBS 356.35 / IMI 108563 / JCM 9778 / NBRC 8474</strain>
    </source>
</reference>
<dbReference type="OrthoDB" id="45930at2759"/>
<dbReference type="GO" id="GO:0045046">
    <property type="term" value="P:protein import into peroxisome membrane"/>
    <property type="evidence" value="ECO:0007669"/>
    <property type="project" value="TreeGrafter"/>
</dbReference>
<feature type="transmembrane region" description="Helical" evidence="1">
    <location>
        <begin position="12"/>
        <end position="29"/>
    </location>
</feature>
<proteinExistence type="predicted"/>
<dbReference type="VEuPathDB" id="FungiDB:TAPDE_000877"/>
<dbReference type="STRING" id="1097556.R4XCW5"/>
<keyword evidence="3" id="KW-1185">Reference proteome</keyword>
<gene>
    <name evidence="2" type="ORF">TAPDE_000877</name>
</gene>
<dbReference type="AlphaFoldDB" id="R4XCW5"/>
<dbReference type="PANTHER" id="PTHR28080">
    <property type="entry name" value="PEROXISOMAL BIOGENESIS FACTOR 3"/>
    <property type="match status" value="1"/>
</dbReference>
<dbReference type="GO" id="GO:0030674">
    <property type="term" value="F:protein-macromolecule adaptor activity"/>
    <property type="evidence" value="ECO:0007669"/>
    <property type="project" value="TreeGrafter"/>
</dbReference>
<accession>R4XCW5</accession>
<keyword evidence="1" id="KW-1133">Transmembrane helix</keyword>
<comment type="caution">
    <text evidence="2">The sequence shown here is derived from an EMBL/GenBank/DDBJ whole genome shotgun (WGS) entry which is preliminary data.</text>
</comment>
<dbReference type="Proteomes" id="UP000013776">
    <property type="component" value="Unassembled WGS sequence"/>
</dbReference>
<protein>
    <submittedName>
        <fullName evidence="2">Peroxisomal membrane protein</fullName>
    </submittedName>
</protein>
<sequence length="407" mass="45359">MRDFLRRHKRKFITASVVTAGLYYAYSYATSRLRDISDRATDERTAKDNLKRRFKQNQQDATFNVIAFMPELSEKILEALKVESITAELQAQKQGRSTTTGGSLAEDDTASMRSGYSEITHSTLGRRSKLELWNDVKITSITRIFSLYYCIALLVLFTRIQLNLIGRGNYVASVMSIVDEEGEAKITLSDESVDGSGANNNNNNNALTREYMTFTWFLLNRGWSGVVDRVKGAVEEVFSRLEVREDITLSQIRLLTSRVRSVIEFNGSGDDHYDWLPHVLPPRDQEAGVLQEGGSGTGSVSPDLRALLDESAREMGSQESALLISRCLDLGLAQLLEVKLKAAFNGRDKMRVANVLPVMTREAHVVGNQQPNEYLQSINAISELDGFSARLFTSFEVGPPMDGAGCM</sequence>